<evidence type="ECO:0000256" key="1">
    <source>
        <dbReference type="SAM" id="Coils"/>
    </source>
</evidence>
<feature type="coiled-coil region" evidence="1">
    <location>
        <begin position="27"/>
        <end position="87"/>
    </location>
</feature>
<accession>U6MLC3</accession>
<dbReference type="InterPro" id="IPR036176">
    <property type="entry name" value="E2_sf"/>
</dbReference>
<sequence>MESELESQIAALETRAAKLQHWTRLSVQVEQQEVLGLEAAAAALQQQQQQLQQQRLSALPAIEKAAAAELKQIKQQRETVLEHLRAEGEKLINSLCLFHKNKERSWEAAVPPTKAKEKCSELWASLAHVKSTRETAAEALTAKLNDALGEAEKAIYEESASRRQAEEALNGYS</sequence>
<dbReference type="VEuPathDB" id="ToxoDB:ENH_00018260"/>
<keyword evidence="3" id="KW-1185">Reference proteome</keyword>
<dbReference type="OrthoDB" id="347109at2759"/>
<dbReference type="EMBL" id="HG722465">
    <property type="protein sequence ID" value="CDJ62460.1"/>
    <property type="molecule type" value="Genomic_DNA"/>
</dbReference>
<evidence type="ECO:0000313" key="2">
    <source>
        <dbReference type="EMBL" id="CDJ62460.1"/>
    </source>
</evidence>
<reference evidence="2" key="2">
    <citation type="submission" date="2013-10" db="EMBL/GenBank/DDBJ databases">
        <authorList>
            <person name="Aslett M."/>
        </authorList>
    </citation>
    <scope>NUCLEOTIDE SEQUENCE [LARGE SCALE GENOMIC DNA]</scope>
    <source>
        <strain evidence="2">Houghton</strain>
    </source>
</reference>
<protein>
    <submittedName>
        <fullName evidence="2">Uncharacterized protein</fullName>
    </submittedName>
</protein>
<dbReference type="RefSeq" id="XP_013439822.1">
    <property type="nucleotide sequence ID" value="XM_013584368.1"/>
</dbReference>
<dbReference type="SUPFAM" id="SSF109843">
    <property type="entry name" value="CAPPD, an extracellular domain of amyloid beta A4 protein"/>
    <property type="match status" value="1"/>
</dbReference>
<dbReference type="AlphaFoldDB" id="U6MLC3"/>
<reference evidence="2" key="1">
    <citation type="submission" date="2013-10" db="EMBL/GenBank/DDBJ databases">
        <title>Genomic analysis of the causative agents of coccidiosis in chickens.</title>
        <authorList>
            <person name="Reid A.J."/>
            <person name="Blake D."/>
            <person name="Billington K."/>
            <person name="Browne H."/>
            <person name="Dunn M."/>
            <person name="Hung S."/>
            <person name="Kawahara F."/>
            <person name="Miranda-Saavedra D."/>
            <person name="Mourier T."/>
            <person name="Nagra H."/>
            <person name="Otto T.D."/>
            <person name="Rawlings N."/>
            <person name="Sanchez A."/>
            <person name="Sanders M."/>
            <person name="Subramaniam C."/>
            <person name="Tay Y."/>
            <person name="Dear P."/>
            <person name="Doerig C."/>
            <person name="Gruber A."/>
            <person name="Parkinson J."/>
            <person name="Shirley M."/>
            <person name="Wan K.L."/>
            <person name="Berriman M."/>
            <person name="Tomley F."/>
            <person name="Pain A."/>
        </authorList>
    </citation>
    <scope>NUCLEOTIDE SEQUENCE [LARGE SCALE GENOMIC DNA]</scope>
    <source>
        <strain evidence="2">Houghton</strain>
    </source>
</reference>
<dbReference type="GeneID" id="25472000"/>
<name>U6MLC3_9EIME</name>
<dbReference type="Proteomes" id="UP000030754">
    <property type="component" value="Unassembled WGS sequence"/>
</dbReference>
<gene>
    <name evidence="2" type="ORF">ENH_00018260</name>
</gene>
<evidence type="ECO:0000313" key="3">
    <source>
        <dbReference type="Proteomes" id="UP000030754"/>
    </source>
</evidence>
<keyword evidence="1" id="KW-0175">Coiled coil</keyword>
<organism evidence="2 3">
    <name type="scientific">Eimeria necatrix</name>
    <dbReference type="NCBI Taxonomy" id="51315"/>
    <lineage>
        <taxon>Eukaryota</taxon>
        <taxon>Sar</taxon>
        <taxon>Alveolata</taxon>
        <taxon>Apicomplexa</taxon>
        <taxon>Conoidasida</taxon>
        <taxon>Coccidia</taxon>
        <taxon>Eucoccidiorida</taxon>
        <taxon>Eimeriorina</taxon>
        <taxon>Eimeriidae</taxon>
        <taxon>Eimeria</taxon>
    </lineage>
</organism>
<proteinExistence type="predicted"/>